<keyword evidence="5 6" id="KW-0408">Iron</keyword>
<evidence type="ECO:0000256" key="6">
    <source>
        <dbReference type="PIRSR" id="PIRSR000027-1"/>
    </source>
</evidence>
<evidence type="ECO:0000256" key="2">
    <source>
        <dbReference type="ARBA" id="ARBA00022617"/>
    </source>
</evidence>
<feature type="binding site" description="covalent" evidence="7">
    <location>
        <position position="145"/>
    </location>
    <ligand>
        <name>heme c</name>
        <dbReference type="ChEBI" id="CHEBI:61717"/>
    </ligand>
</feature>
<proteinExistence type="predicted"/>
<dbReference type="GO" id="GO:0020037">
    <property type="term" value="F:heme binding"/>
    <property type="evidence" value="ECO:0007669"/>
    <property type="project" value="InterPro"/>
</dbReference>
<keyword evidence="3 6" id="KW-0479">Metal-binding</keyword>
<dbReference type="EMBL" id="FPJW01000006">
    <property type="protein sequence ID" value="SFX50429.1"/>
    <property type="molecule type" value="Genomic_DNA"/>
</dbReference>
<dbReference type="GO" id="GO:0042597">
    <property type="term" value="C:periplasmic space"/>
    <property type="evidence" value="ECO:0007669"/>
    <property type="project" value="InterPro"/>
</dbReference>
<evidence type="ECO:0000256" key="4">
    <source>
        <dbReference type="ARBA" id="ARBA00022982"/>
    </source>
</evidence>
<keyword evidence="10" id="KW-1185">Reference proteome</keyword>
<evidence type="ECO:0000256" key="7">
    <source>
        <dbReference type="PIRSR" id="PIRSR000027-2"/>
    </source>
</evidence>
<feature type="binding site" description="covalent" evidence="7">
    <location>
        <position position="142"/>
    </location>
    <ligand>
        <name>heme c</name>
        <dbReference type="ChEBI" id="CHEBI:61717"/>
    </ligand>
</feature>
<dbReference type="GO" id="GO:0022900">
    <property type="term" value="P:electron transport chain"/>
    <property type="evidence" value="ECO:0007669"/>
    <property type="project" value="InterPro"/>
</dbReference>
<dbReference type="InterPro" id="IPR002321">
    <property type="entry name" value="Cyt_c_II"/>
</dbReference>
<dbReference type="STRING" id="1122209.SAMN02745752_01905"/>
<evidence type="ECO:0000313" key="9">
    <source>
        <dbReference type="EMBL" id="SFX50429.1"/>
    </source>
</evidence>
<dbReference type="GO" id="GO:0005506">
    <property type="term" value="F:iron ion binding"/>
    <property type="evidence" value="ECO:0007669"/>
    <property type="project" value="InterPro"/>
</dbReference>
<evidence type="ECO:0000256" key="3">
    <source>
        <dbReference type="ARBA" id="ARBA00022723"/>
    </source>
</evidence>
<dbReference type="InterPro" id="IPR010980">
    <property type="entry name" value="Cyt_c/b562"/>
</dbReference>
<feature type="signal peptide" evidence="8">
    <location>
        <begin position="1"/>
        <end position="21"/>
    </location>
</feature>
<dbReference type="GO" id="GO:0009055">
    <property type="term" value="F:electron transfer activity"/>
    <property type="evidence" value="ECO:0007669"/>
    <property type="project" value="InterPro"/>
</dbReference>
<dbReference type="InterPro" id="IPR012127">
    <property type="entry name" value="Cyt_c_prime"/>
</dbReference>
<keyword evidence="8" id="KW-0732">Signal</keyword>
<evidence type="ECO:0000256" key="1">
    <source>
        <dbReference type="ARBA" id="ARBA00022448"/>
    </source>
</evidence>
<keyword evidence="1" id="KW-0813">Transport</keyword>
<dbReference type="OrthoDB" id="5520910at2"/>
<keyword evidence="2 7" id="KW-0349">Heme</keyword>
<name>A0A1K1XMW9_9GAMM</name>
<dbReference type="Proteomes" id="UP000182350">
    <property type="component" value="Unassembled WGS sequence"/>
</dbReference>
<protein>
    <submittedName>
        <fullName evidence="9">Cytochrome c556</fullName>
    </submittedName>
</protein>
<comment type="PTM">
    <text evidence="7">Binds 1 heme group per subunit.</text>
</comment>
<organism evidence="9 10">
    <name type="scientific">Marinospirillum alkaliphilum DSM 21637</name>
    <dbReference type="NCBI Taxonomy" id="1122209"/>
    <lineage>
        <taxon>Bacteria</taxon>
        <taxon>Pseudomonadati</taxon>
        <taxon>Pseudomonadota</taxon>
        <taxon>Gammaproteobacteria</taxon>
        <taxon>Oceanospirillales</taxon>
        <taxon>Oceanospirillaceae</taxon>
        <taxon>Marinospirillum</taxon>
    </lineage>
</organism>
<sequence length="152" mass="16557">MLKKTLAVATLALLGTTSVQADLFKPEDAIKYRQAIYQVFSAQSSVLGGMVRGDIPFDAEEVHKRATNIAKVAPMLGETYFPATRGVTGSRLQDRAWNNMSDFQAKGQAFGKALGELVEASGQPDFDQAKARQTIGALVQSCRSCHDDYRAR</sequence>
<feature type="binding site" description="axial binding residue" evidence="6">
    <location>
        <position position="146"/>
    </location>
    <ligand>
        <name>heme c</name>
        <dbReference type="ChEBI" id="CHEBI:61717"/>
    </ligand>
    <ligandPart>
        <name>Fe</name>
        <dbReference type="ChEBI" id="CHEBI:18248"/>
    </ligandPart>
</feature>
<evidence type="ECO:0000256" key="8">
    <source>
        <dbReference type="SAM" id="SignalP"/>
    </source>
</evidence>
<dbReference type="SUPFAM" id="SSF47175">
    <property type="entry name" value="Cytochromes"/>
    <property type="match status" value="1"/>
</dbReference>
<dbReference type="PROSITE" id="PS51009">
    <property type="entry name" value="CYTCII"/>
    <property type="match status" value="1"/>
</dbReference>
<reference evidence="9 10" key="1">
    <citation type="submission" date="2016-11" db="EMBL/GenBank/DDBJ databases">
        <authorList>
            <person name="Jaros S."/>
            <person name="Januszkiewicz K."/>
            <person name="Wedrychowicz H."/>
        </authorList>
    </citation>
    <scope>NUCLEOTIDE SEQUENCE [LARGE SCALE GENOMIC DNA]</scope>
    <source>
        <strain evidence="9 10">DSM 21637</strain>
    </source>
</reference>
<dbReference type="Pfam" id="PF01322">
    <property type="entry name" value="Cytochrom_C_2"/>
    <property type="match status" value="1"/>
</dbReference>
<evidence type="ECO:0000256" key="5">
    <source>
        <dbReference type="ARBA" id="ARBA00023004"/>
    </source>
</evidence>
<gene>
    <name evidence="9" type="ORF">SAMN02745752_01905</name>
</gene>
<dbReference type="AlphaFoldDB" id="A0A1K1XMW9"/>
<dbReference type="RefSeq" id="WP_072326217.1">
    <property type="nucleotide sequence ID" value="NZ_FPJW01000006.1"/>
</dbReference>
<keyword evidence="4" id="KW-0249">Electron transport</keyword>
<dbReference type="PIRSF" id="PIRSF000027">
    <property type="entry name" value="Cytc_c_prime"/>
    <property type="match status" value="1"/>
</dbReference>
<accession>A0A1K1XMW9</accession>
<dbReference type="Gene3D" id="1.20.120.10">
    <property type="entry name" value="Cytochrome c/b562"/>
    <property type="match status" value="1"/>
</dbReference>
<evidence type="ECO:0000313" key="10">
    <source>
        <dbReference type="Proteomes" id="UP000182350"/>
    </source>
</evidence>
<feature type="chain" id="PRO_5012046543" evidence="8">
    <location>
        <begin position="22"/>
        <end position="152"/>
    </location>
</feature>